<dbReference type="PANTHER" id="PTHR42637:SF1">
    <property type="entry name" value="TRNA 2-(METHYLSULFANYL)-N(6)-ISOPENTENYLADENOSINE(37) HYDROXYLASE"/>
    <property type="match status" value="1"/>
</dbReference>
<dbReference type="InterPro" id="IPR009078">
    <property type="entry name" value="Ferritin-like_SF"/>
</dbReference>
<proteinExistence type="predicted"/>
<dbReference type="PIRSF" id="PIRSF020736">
    <property type="entry name" value="MiaE"/>
    <property type="match status" value="1"/>
</dbReference>
<reference evidence="1 2" key="1">
    <citation type="submission" date="2024-04" db="EMBL/GenBank/DDBJ databases">
        <title>Novel genus in family Flammeovirgaceae.</title>
        <authorList>
            <person name="Nguyen T.H."/>
            <person name="Vuong T.Q."/>
            <person name="Le H."/>
            <person name="Kim S.-G."/>
        </authorList>
    </citation>
    <scope>NUCLEOTIDE SEQUENCE [LARGE SCALE GENOMIC DNA]</scope>
    <source>
        <strain evidence="1 2">JCM 23209</strain>
    </source>
</reference>
<dbReference type="PANTHER" id="PTHR42637">
    <property type="entry name" value="TRNA-(MS[2]IO[6]A)-HYDROXYLASE"/>
    <property type="match status" value="1"/>
</dbReference>
<dbReference type="Gene3D" id="1.20.1260.10">
    <property type="match status" value="1"/>
</dbReference>
<dbReference type="InterPro" id="IPR012347">
    <property type="entry name" value="Ferritin-like"/>
</dbReference>
<dbReference type="GO" id="GO:0045301">
    <property type="term" value="F:tRNA 2-(methylsulfanyl)-N(6)-isopentenyladenosine(37) hydroxylase activity"/>
    <property type="evidence" value="ECO:0007669"/>
    <property type="project" value="InterPro"/>
</dbReference>
<dbReference type="EMBL" id="JBDKWZ010000015">
    <property type="protein sequence ID" value="MEN7550670.1"/>
    <property type="molecule type" value="Genomic_DNA"/>
</dbReference>
<sequence>MKYSIELACDSSQEWLDAVMADFDAFLQDHADCERKASAMAMSLVAKYPDRTDIIPELIETGIEELEHFRDVFAIMKERGVPLSKEIGKDPYVQPLMALTHGGTPGTRFRDRLLIASVIECRGCERFRLVSEALEDPELSRFYKLLWTSEAKHGNIFVKMALNYFDEKDVYQRLEVLMQEEAKILQGLKIRSALH</sequence>
<keyword evidence="2" id="KW-1185">Reference proteome</keyword>
<dbReference type="SUPFAM" id="SSF47240">
    <property type="entry name" value="Ferritin-like"/>
    <property type="match status" value="1"/>
</dbReference>
<comment type="caution">
    <text evidence="1">The sequence shown here is derived from an EMBL/GenBank/DDBJ whole genome shotgun (WGS) entry which is preliminary data.</text>
</comment>
<dbReference type="InterPro" id="IPR010386">
    <property type="entry name" value="tRNA-Hydrxlase_MiaE"/>
</dbReference>
<gene>
    <name evidence="1" type="ORF">AAG747_22310</name>
</gene>
<dbReference type="GO" id="GO:0006400">
    <property type="term" value="P:tRNA modification"/>
    <property type="evidence" value="ECO:0007669"/>
    <property type="project" value="InterPro"/>
</dbReference>
<accession>A0AAW9SFU3</accession>
<evidence type="ECO:0000313" key="2">
    <source>
        <dbReference type="Proteomes" id="UP001403385"/>
    </source>
</evidence>
<dbReference type="AlphaFoldDB" id="A0AAW9SFU3"/>
<dbReference type="Pfam" id="PF06175">
    <property type="entry name" value="MiaE"/>
    <property type="match status" value="1"/>
</dbReference>
<protein>
    <submittedName>
        <fullName evidence="1">tRNA-(Ms[2]io[6]A)-hydroxylase</fullName>
    </submittedName>
</protein>
<name>A0AAW9SFU3_9BACT</name>
<organism evidence="1 2">
    <name type="scientific">Rapidithrix thailandica</name>
    <dbReference type="NCBI Taxonomy" id="413964"/>
    <lineage>
        <taxon>Bacteria</taxon>
        <taxon>Pseudomonadati</taxon>
        <taxon>Bacteroidota</taxon>
        <taxon>Cytophagia</taxon>
        <taxon>Cytophagales</taxon>
        <taxon>Flammeovirgaceae</taxon>
        <taxon>Rapidithrix</taxon>
    </lineage>
</organism>
<dbReference type="Proteomes" id="UP001403385">
    <property type="component" value="Unassembled WGS sequence"/>
</dbReference>
<dbReference type="CDD" id="cd07910">
    <property type="entry name" value="MiaE"/>
    <property type="match status" value="1"/>
</dbReference>
<dbReference type="RefSeq" id="WP_346823453.1">
    <property type="nucleotide sequence ID" value="NZ_JBDKWZ010000015.1"/>
</dbReference>
<evidence type="ECO:0000313" key="1">
    <source>
        <dbReference type="EMBL" id="MEN7550670.1"/>
    </source>
</evidence>